<evidence type="ECO:0000313" key="3">
    <source>
        <dbReference type="Proteomes" id="UP001642409"/>
    </source>
</evidence>
<dbReference type="EMBL" id="CAXDID020000078">
    <property type="protein sequence ID" value="CAL6017242.1"/>
    <property type="molecule type" value="Genomic_DNA"/>
</dbReference>
<reference evidence="1" key="1">
    <citation type="submission" date="2023-06" db="EMBL/GenBank/DDBJ databases">
        <authorList>
            <person name="Kurt Z."/>
        </authorList>
    </citation>
    <scope>NUCLEOTIDE SEQUENCE</scope>
</reference>
<proteinExistence type="predicted"/>
<sequence length="133" mass="15656">MRLLAFTYSNQYYQQQINHESSLFKISCLLTLNENQHFHYFQQRIVVEAVHEIHQLSNLVCSEHVVLELHAAELGDSLYKRVDVRLVHDYDILDQLQDVQVKLERNIKLEISNQNEISPSKAFEICSLTMLKI</sequence>
<gene>
    <name evidence="2" type="ORF">HINF_LOCUS25893</name>
    <name evidence="1" type="ORF">HINF_LOCUS27923</name>
</gene>
<reference evidence="2 3" key="2">
    <citation type="submission" date="2024-07" db="EMBL/GenBank/DDBJ databases">
        <authorList>
            <person name="Akdeniz Z."/>
        </authorList>
    </citation>
    <scope>NUCLEOTIDE SEQUENCE [LARGE SCALE GENOMIC DNA]</scope>
</reference>
<comment type="caution">
    <text evidence="1">The sequence shown here is derived from an EMBL/GenBank/DDBJ whole genome shotgun (WGS) entry which is preliminary data.</text>
</comment>
<dbReference type="AlphaFoldDB" id="A0AA86PN54"/>
<dbReference type="Proteomes" id="UP001642409">
    <property type="component" value="Unassembled WGS sequence"/>
</dbReference>
<organism evidence="1">
    <name type="scientific">Hexamita inflata</name>
    <dbReference type="NCBI Taxonomy" id="28002"/>
    <lineage>
        <taxon>Eukaryota</taxon>
        <taxon>Metamonada</taxon>
        <taxon>Diplomonadida</taxon>
        <taxon>Hexamitidae</taxon>
        <taxon>Hexamitinae</taxon>
        <taxon>Hexamita</taxon>
    </lineage>
</organism>
<keyword evidence="3" id="KW-1185">Reference proteome</keyword>
<dbReference type="EMBL" id="CATOUU010000675">
    <property type="protein sequence ID" value="CAI9940278.1"/>
    <property type="molecule type" value="Genomic_DNA"/>
</dbReference>
<evidence type="ECO:0000313" key="1">
    <source>
        <dbReference type="EMBL" id="CAI9940278.1"/>
    </source>
</evidence>
<name>A0AA86PN54_9EUKA</name>
<accession>A0AA86PN54</accession>
<evidence type="ECO:0000313" key="2">
    <source>
        <dbReference type="EMBL" id="CAL6017242.1"/>
    </source>
</evidence>
<protein>
    <submittedName>
        <fullName evidence="2">Hypothetical_protein</fullName>
    </submittedName>
</protein>